<keyword evidence="1" id="KW-1133">Transmembrane helix</keyword>
<evidence type="ECO:0000313" key="2">
    <source>
        <dbReference type="EMBL" id="MFC4077930.1"/>
    </source>
</evidence>
<feature type="transmembrane region" description="Helical" evidence="1">
    <location>
        <begin position="45"/>
        <end position="66"/>
    </location>
</feature>
<evidence type="ECO:0000256" key="1">
    <source>
        <dbReference type="SAM" id="Phobius"/>
    </source>
</evidence>
<organism evidence="2 3">
    <name type="scientific">Salinithrix halophila</name>
    <dbReference type="NCBI Taxonomy" id="1485204"/>
    <lineage>
        <taxon>Bacteria</taxon>
        <taxon>Bacillati</taxon>
        <taxon>Bacillota</taxon>
        <taxon>Bacilli</taxon>
        <taxon>Bacillales</taxon>
        <taxon>Thermoactinomycetaceae</taxon>
        <taxon>Salinithrix</taxon>
    </lineage>
</organism>
<name>A0ABV8JHR6_9BACL</name>
<evidence type="ECO:0000313" key="3">
    <source>
        <dbReference type="Proteomes" id="UP001595843"/>
    </source>
</evidence>
<keyword evidence="1" id="KW-0812">Transmembrane</keyword>
<reference evidence="3" key="1">
    <citation type="journal article" date="2019" name="Int. J. Syst. Evol. Microbiol.">
        <title>The Global Catalogue of Microorganisms (GCM) 10K type strain sequencing project: providing services to taxonomists for standard genome sequencing and annotation.</title>
        <authorList>
            <consortium name="The Broad Institute Genomics Platform"/>
            <consortium name="The Broad Institute Genome Sequencing Center for Infectious Disease"/>
            <person name="Wu L."/>
            <person name="Ma J."/>
        </authorList>
    </citation>
    <scope>NUCLEOTIDE SEQUENCE [LARGE SCALE GENOMIC DNA]</scope>
    <source>
        <strain evidence="3">IBRC-M 10813</strain>
    </source>
</reference>
<feature type="transmembrane region" description="Helical" evidence="1">
    <location>
        <begin position="20"/>
        <end position="39"/>
    </location>
</feature>
<keyword evidence="3" id="KW-1185">Reference proteome</keyword>
<keyword evidence="1" id="KW-0472">Membrane</keyword>
<gene>
    <name evidence="2" type="ORF">ACFOUO_14100</name>
</gene>
<dbReference type="RefSeq" id="WP_380705764.1">
    <property type="nucleotide sequence ID" value="NZ_JBHSAP010000018.1"/>
</dbReference>
<sequence>MIDRIRNWFQGWDTLSFRYVFFFCLLFVAAFSGMINASLTENSEWIGYWGSIAGGIFTLWGVLISIRWSEKHRKKEGLPDQLLAIETARDEVFRSLQELERLSGSNQRLVQPGQRRERLFFVESRTHRESPAYHLYQEEIPARIRGDMIRAGADTYRLYLSFRDQLRTVSGNTNLKARESLSFSLALFAEKGNEEMLARHLRETEAFYQEAEEEYLTAIAQAYRDLSYSLRNHHEKLLKKLDN</sequence>
<dbReference type="EMBL" id="JBHSAP010000018">
    <property type="protein sequence ID" value="MFC4077930.1"/>
    <property type="molecule type" value="Genomic_DNA"/>
</dbReference>
<dbReference type="Proteomes" id="UP001595843">
    <property type="component" value="Unassembled WGS sequence"/>
</dbReference>
<proteinExistence type="predicted"/>
<comment type="caution">
    <text evidence="2">The sequence shown here is derived from an EMBL/GenBank/DDBJ whole genome shotgun (WGS) entry which is preliminary data.</text>
</comment>
<protein>
    <submittedName>
        <fullName evidence="2">Uncharacterized protein</fullName>
    </submittedName>
</protein>
<accession>A0ABV8JHR6</accession>